<dbReference type="EMBL" id="JAJGCB010000008">
    <property type="protein sequence ID" value="KAJ8991445.1"/>
    <property type="molecule type" value="Genomic_DNA"/>
</dbReference>
<dbReference type="InterPro" id="IPR023214">
    <property type="entry name" value="HAD_sf"/>
</dbReference>
<accession>A0AAN6ETP4</accession>
<evidence type="ECO:0000313" key="1">
    <source>
        <dbReference type="EMBL" id="KAJ8991445.1"/>
    </source>
</evidence>
<protein>
    <recommendedName>
        <fullName evidence="3">Microsomal epoxide hydrolase</fullName>
    </recommendedName>
</protein>
<dbReference type="SFLD" id="SFLDG01129">
    <property type="entry name" value="C1.5:_HAD__Beta-PGM__Phosphata"/>
    <property type="match status" value="1"/>
</dbReference>
<dbReference type="PANTHER" id="PTHR47829">
    <property type="entry name" value="HYDROLASE, PUTATIVE (AFU_ORTHOLOGUE AFUA_1G12880)-RELATED"/>
    <property type="match status" value="1"/>
</dbReference>
<dbReference type="AlphaFoldDB" id="A0AAN6ETP4"/>
<dbReference type="CDD" id="cd02603">
    <property type="entry name" value="HAD_sEH-N_like"/>
    <property type="match status" value="1"/>
</dbReference>
<dbReference type="InterPro" id="IPR023198">
    <property type="entry name" value="PGP-like_dom2"/>
</dbReference>
<dbReference type="Gene3D" id="1.10.150.240">
    <property type="entry name" value="Putative phosphatase, domain 2"/>
    <property type="match status" value="1"/>
</dbReference>
<dbReference type="Pfam" id="PF00702">
    <property type="entry name" value="Hydrolase"/>
    <property type="match status" value="1"/>
</dbReference>
<evidence type="ECO:0000313" key="2">
    <source>
        <dbReference type="Proteomes" id="UP001161757"/>
    </source>
</evidence>
<dbReference type="PANTHER" id="PTHR47829:SF1">
    <property type="entry name" value="HAD FAMILY PHOSPHATASE"/>
    <property type="match status" value="1"/>
</dbReference>
<dbReference type="InterPro" id="IPR036412">
    <property type="entry name" value="HAD-like_sf"/>
</dbReference>
<dbReference type="SFLD" id="SFLDS00003">
    <property type="entry name" value="Haloacid_Dehalogenase"/>
    <property type="match status" value="1"/>
</dbReference>
<evidence type="ECO:0008006" key="3">
    <source>
        <dbReference type="Google" id="ProtNLM"/>
    </source>
</evidence>
<reference evidence="1" key="1">
    <citation type="submission" date="2023-01" db="EMBL/GenBank/DDBJ databases">
        <title>Exophiala dermititidis isolated from Cystic Fibrosis Patient.</title>
        <authorList>
            <person name="Kurbessoian T."/>
            <person name="Crocker A."/>
            <person name="Murante D."/>
            <person name="Hogan D.A."/>
            <person name="Stajich J.E."/>
        </authorList>
    </citation>
    <scope>NUCLEOTIDE SEQUENCE</scope>
    <source>
        <strain evidence="1">Ex8</strain>
    </source>
</reference>
<dbReference type="Gene3D" id="3.40.50.1000">
    <property type="entry name" value="HAD superfamily/HAD-like"/>
    <property type="match status" value="1"/>
</dbReference>
<organism evidence="1 2">
    <name type="scientific">Exophiala dermatitidis</name>
    <name type="common">Black yeast-like fungus</name>
    <name type="synonym">Wangiella dermatitidis</name>
    <dbReference type="NCBI Taxonomy" id="5970"/>
    <lineage>
        <taxon>Eukaryota</taxon>
        <taxon>Fungi</taxon>
        <taxon>Dikarya</taxon>
        <taxon>Ascomycota</taxon>
        <taxon>Pezizomycotina</taxon>
        <taxon>Eurotiomycetes</taxon>
        <taxon>Chaetothyriomycetidae</taxon>
        <taxon>Chaetothyriales</taxon>
        <taxon>Herpotrichiellaceae</taxon>
        <taxon>Exophiala</taxon>
    </lineage>
</organism>
<comment type="caution">
    <text evidence="1">The sequence shown here is derived from an EMBL/GenBank/DDBJ whole genome shotgun (WGS) entry which is preliminary data.</text>
</comment>
<dbReference type="Proteomes" id="UP001161757">
    <property type="component" value="Unassembled WGS sequence"/>
</dbReference>
<proteinExistence type="predicted"/>
<name>A0AAN6ETP4_EXODE</name>
<dbReference type="InterPro" id="IPR052898">
    <property type="entry name" value="ACAD10-like"/>
</dbReference>
<dbReference type="SUPFAM" id="SSF56784">
    <property type="entry name" value="HAD-like"/>
    <property type="match status" value="1"/>
</dbReference>
<sequence>MASRPQSQPRPKVLMFDIGGVCVVSPFQAILDYEIQNGIPKGYINYAIRELTPNGAWHKLERGEIPNDANFMRNFKSDLERREIWLKFHREKLNITDASKVPPVPNIDAETLYWTMMSTSREPDPYMYPALKRLKASGKYKLAALSNTTIFPEGHEYNVIGPDDVRHIFEIFVSSAHVGMRKPNRDIYEYALKAIRDRWGQDIKPQDIVFLDDIGENLKMARSLGLRTIRVILGRTKDAVKELEQITGLELLEEPAKKTTDGPKARL</sequence>
<gene>
    <name evidence="1" type="ORF">HRR80_004780</name>
</gene>